<accession>A0A922DWS6</accession>
<protein>
    <recommendedName>
        <fullName evidence="1">DNA replication complex GINS protein SLD5 C-terminal domain-containing protein</fullName>
    </recommendedName>
</protein>
<evidence type="ECO:0000313" key="3">
    <source>
        <dbReference type="Proteomes" id="UP000811246"/>
    </source>
</evidence>
<evidence type="ECO:0000259" key="1">
    <source>
        <dbReference type="Pfam" id="PF16922"/>
    </source>
</evidence>
<dbReference type="AlphaFoldDB" id="A0A922DWS6"/>
<dbReference type="Pfam" id="PF16922">
    <property type="entry name" value="SLD5_C"/>
    <property type="match status" value="1"/>
</dbReference>
<dbReference type="InterPro" id="IPR031633">
    <property type="entry name" value="SLD5_C"/>
</dbReference>
<dbReference type="EMBL" id="CM031834">
    <property type="protein sequence ID" value="KAG6691932.1"/>
    <property type="molecule type" value="Genomic_DNA"/>
</dbReference>
<gene>
    <name evidence="2" type="ORF">I3842_10G086500</name>
</gene>
<dbReference type="Proteomes" id="UP000811246">
    <property type="component" value="Chromosome 10"/>
</dbReference>
<dbReference type="CDD" id="cd21692">
    <property type="entry name" value="GINS_B_Sld5"/>
    <property type="match status" value="1"/>
</dbReference>
<evidence type="ECO:0000313" key="2">
    <source>
        <dbReference type="EMBL" id="KAG6691932.1"/>
    </source>
</evidence>
<proteinExistence type="predicted"/>
<name>A0A922DWS6_CARIL</name>
<reference evidence="2" key="1">
    <citation type="submission" date="2021-01" db="EMBL/GenBank/DDBJ databases">
        <authorList>
            <person name="Lovell J.T."/>
            <person name="Bentley N."/>
            <person name="Bhattarai G."/>
            <person name="Jenkins J.W."/>
            <person name="Sreedasyam A."/>
            <person name="Alarcon Y."/>
            <person name="Bock C."/>
            <person name="Boston L."/>
            <person name="Carlson J."/>
            <person name="Cervantes K."/>
            <person name="Clermont K."/>
            <person name="Krom N."/>
            <person name="Kubenka K."/>
            <person name="Mamidi S."/>
            <person name="Mattison C."/>
            <person name="Monteros M."/>
            <person name="Pisani C."/>
            <person name="Plott C."/>
            <person name="Rajasekar S."/>
            <person name="Rhein H.S."/>
            <person name="Rohla C."/>
            <person name="Song M."/>
            <person name="Hilaire R.S."/>
            <person name="Shu S."/>
            <person name="Wells L."/>
            <person name="Wang X."/>
            <person name="Webber J."/>
            <person name="Heerema R.J."/>
            <person name="Klein P."/>
            <person name="Conner P."/>
            <person name="Grauke L."/>
            <person name="Grimwood J."/>
            <person name="Schmutz J."/>
            <person name="Randall J.J."/>
        </authorList>
    </citation>
    <scope>NUCLEOTIDE SEQUENCE</scope>
    <source>
        <tissue evidence="2">Leaf</tissue>
    </source>
</reference>
<sequence length="94" mass="10788">MESNLEQTGRQMTECVKVKAAGKSKKKNGSILLDWRLLSEPHLDPFVVCKSRRFLGPFQLDGSDELLEMKPDDLCIIHYKSIRERVQEGEIDLV</sequence>
<feature type="domain" description="DNA replication complex GINS protein SLD5 C-terminal" evidence="1">
    <location>
        <begin position="41"/>
        <end position="94"/>
    </location>
</feature>
<comment type="caution">
    <text evidence="2">The sequence shown here is derived from an EMBL/GenBank/DDBJ whole genome shotgun (WGS) entry which is preliminary data.</text>
</comment>
<organism evidence="2 3">
    <name type="scientific">Carya illinoinensis</name>
    <name type="common">Pecan</name>
    <dbReference type="NCBI Taxonomy" id="32201"/>
    <lineage>
        <taxon>Eukaryota</taxon>
        <taxon>Viridiplantae</taxon>
        <taxon>Streptophyta</taxon>
        <taxon>Embryophyta</taxon>
        <taxon>Tracheophyta</taxon>
        <taxon>Spermatophyta</taxon>
        <taxon>Magnoliopsida</taxon>
        <taxon>eudicotyledons</taxon>
        <taxon>Gunneridae</taxon>
        <taxon>Pentapetalae</taxon>
        <taxon>rosids</taxon>
        <taxon>fabids</taxon>
        <taxon>Fagales</taxon>
        <taxon>Juglandaceae</taxon>
        <taxon>Carya</taxon>
    </lineage>
</organism>